<dbReference type="GO" id="GO:0003677">
    <property type="term" value="F:DNA binding"/>
    <property type="evidence" value="ECO:0007669"/>
    <property type="project" value="UniProtKB-KW"/>
</dbReference>
<gene>
    <name evidence="2 4" type="ORF">C26E1.2</name>
    <name evidence="2" type="ORF">CELE_C26E1.2</name>
</gene>
<dbReference type="UCSC" id="C26E1.2">
    <property type="organism name" value="c. elegans"/>
</dbReference>
<dbReference type="Bgee" id="WBGene00007748">
    <property type="expression patterns" value="Expressed in larva and 2 other cell types or tissues"/>
</dbReference>
<accession>O17605</accession>
<evidence type="ECO:0000313" key="2">
    <source>
        <dbReference type="EMBL" id="CAB02782.2"/>
    </source>
</evidence>
<dbReference type="KEGG" id="cel:CELE_C26E1.2"/>
<feature type="compositionally biased region" description="Basic residues" evidence="1">
    <location>
        <begin position="380"/>
        <end position="393"/>
    </location>
</feature>
<evidence type="ECO:0000313" key="4">
    <source>
        <dbReference type="WormBase" id="C26E1.2a"/>
    </source>
</evidence>
<dbReference type="OMA" id="HYHEVYL"/>
<sequence>MEVHDGASTSESTRHEDPNSTGREETSIQITPSNDIWNKVRYSHVPTAMRLRSLLLFISSSFISFIEAISEVKTVKITPAEIITRIVTSFINGSVEQPQSFSHETFLDILIEKIPNSDEKGMHYHEVYLAISPMVNNVNWTRIKFDRRDAMMCYNSLTNILQVCFERIGLANHAEADQLVLAIYVTSVWCSILKQRPELSHPIPDQCDFESYMKTWIFHPHFENFSKVFVASCCQIMESSEHMKTTCSKVETQTPETDHHETPKPSSLPASLPEVQDTIPAEPAPSLQIHPSWRASPHFNPYMGCMNTVPFVPLNTHGFSSHSEHHQNYPPMFHYSPVTPIPTAPSAELPSTTRAPKRKQSKQQKLPSIHELTGTLCKPSNKKGPRPGTKYRQRITEQESIILQIEAEKIAMKPQERYSKRKISERTNISLYQVKSFFNRITAEQRRQRLNNPEKRSKNRRKLQSV</sequence>
<feature type="region of interest" description="Disordered" evidence="1">
    <location>
        <begin position="340"/>
        <end position="393"/>
    </location>
</feature>
<protein>
    <submittedName>
        <fullName evidence="2">Homeobox domain-containing protein</fullName>
    </submittedName>
</protein>
<feature type="compositionally biased region" description="Basic residues" evidence="1">
    <location>
        <begin position="457"/>
        <end position="466"/>
    </location>
</feature>
<feature type="region of interest" description="Disordered" evidence="1">
    <location>
        <begin position="248"/>
        <end position="273"/>
    </location>
</feature>
<dbReference type="OrthoDB" id="5813743at2759"/>
<dbReference type="PaxDb" id="6239-C26E1.2a"/>
<feature type="compositionally biased region" description="Basic and acidic residues" evidence="1">
    <location>
        <begin position="12"/>
        <end position="26"/>
    </location>
</feature>
<dbReference type="InParanoid" id="O17605"/>
<reference evidence="2 3" key="1">
    <citation type="journal article" date="1998" name="Science">
        <title>Genome sequence of the nematode C. elegans: a platform for investigating biology.</title>
        <authorList>
            <consortium name="The C. elegans sequencing consortium"/>
            <person name="Sulson J.E."/>
            <person name="Waterston R."/>
        </authorList>
    </citation>
    <scope>NUCLEOTIDE SEQUENCE [LARGE SCALE GENOMIC DNA]</scope>
    <source>
        <strain evidence="2 3">Bristol N2</strain>
    </source>
</reference>
<dbReference type="AGR" id="WB:WBGene00007748"/>
<dbReference type="GeneID" id="182940"/>
<keyword evidence="2" id="KW-0238">DNA-binding</keyword>
<keyword evidence="3" id="KW-1185">Reference proteome</keyword>
<dbReference type="eggNOG" id="ENOG502TGPH">
    <property type="taxonomic scope" value="Eukaryota"/>
</dbReference>
<feature type="compositionally biased region" description="Basic and acidic residues" evidence="1">
    <location>
        <begin position="444"/>
        <end position="456"/>
    </location>
</feature>
<dbReference type="HOGENOM" id="CLU_586946_0_0_1"/>
<dbReference type="PIR" id="T19490">
    <property type="entry name" value="T19490"/>
</dbReference>
<dbReference type="FunCoup" id="O17605">
    <property type="interactions" value="944"/>
</dbReference>
<name>O17605_CAEEL</name>
<dbReference type="Proteomes" id="UP000001940">
    <property type="component" value="Chromosome V"/>
</dbReference>
<dbReference type="AlphaFoldDB" id="O17605"/>
<evidence type="ECO:0000313" key="3">
    <source>
        <dbReference type="Proteomes" id="UP000001940"/>
    </source>
</evidence>
<dbReference type="ExpressionAtlas" id="O17605">
    <property type="expression patterns" value="baseline and differential"/>
</dbReference>
<dbReference type="EMBL" id="BX284605">
    <property type="protein sequence ID" value="CAB02782.2"/>
    <property type="molecule type" value="Genomic_DNA"/>
</dbReference>
<organism evidence="2 3">
    <name type="scientific">Caenorhabditis elegans</name>
    <dbReference type="NCBI Taxonomy" id="6239"/>
    <lineage>
        <taxon>Eukaryota</taxon>
        <taxon>Metazoa</taxon>
        <taxon>Ecdysozoa</taxon>
        <taxon>Nematoda</taxon>
        <taxon>Chromadorea</taxon>
        <taxon>Rhabditida</taxon>
        <taxon>Rhabditina</taxon>
        <taxon>Rhabditomorpha</taxon>
        <taxon>Rhabditoidea</taxon>
        <taxon>Rhabditidae</taxon>
        <taxon>Peloderinae</taxon>
        <taxon>Caenorhabditis</taxon>
    </lineage>
</organism>
<feature type="region of interest" description="Disordered" evidence="1">
    <location>
        <begin position="444"/>
        <end position="466"/>
    </location>
</feature>
<evidence type="ECO:0000256" key="1">
    <source>
        <dbReference type="SAM" id="MobiDB-lite"/>
    </source>
</evidence>
<dbReference type="WormBase" id="C26E1.2a">
    <property type="protein sequence ID" value="CE36581"/>
    <property type="gene ID" value="WBGene00007748"/>
</dbReference>
<dbReference type="IntAct" id="O17605">
    <property type="interactions" value="1"/>
</dbReference>
<dbReference type="RefSeq" id="NP_001256496.1">
    <property type="nucleotide sequence ID" value="NM_001269567.2"/>
</dbReference>
<proteinExistence type="predicted"/>
<feature type="region of interest" description="Disordered" evidence="1">
    <location>
        <begin position="1"/>
        <end position="29"/>
    </location>
</feature>
<keyword evidence="2" id="KW-0371">Homeobox</keyword>
<dbReference type="CTD" id="182940"/>